<sequence length="933" mass="103767">MARQRLLSLPMSRAIVAFVVVLGLTLALFSTRYWLESGKADIDFAQRAHVRITALTDRINVSIDSLQSVNQLFMVSNEEITRHQFQQITQPYLSKYPYIQSFVFHRLISANRRKHYEASVRKIFPEFKITQLQGRQLVPASARELYLVNDYVEPLKGNEVTLGYDALFDPMQAETFWRATDTGRPAATGLKILLQGEKKGFTIHIPVYRRNALLLDIPSRRAAVIGDTEVVFIAENLVRKILEDTGLLLMPGIHIAVYAADSADAAALVFRNGSQPSENGEALFGFPGWPAFAPVRDVSHTFDLAGKPWHIVVSSASTPLATLHFGSLLILATGIFLSIAVAVRSHAAATQSQRVEELVRQRTAELRATAAALQLRQRAIDASPNAIVIAGAQRPDFPVEYVNPAFERITGYAAKDVIGKPMCLMQGEKPDQEAIAGLEAALNARQEAHAVFRHYRKDGTMYWNDVYIAPVRDERGEIHHYVCMQYDVTATKRYEEELEFRANYDTLTGLANRNLLREQLAQAISYASRYQHSIWIAFIDLDRFKFVNDSLGHHAGDALLQIVAARLRRVVRGVDTVARLGGDEFVLLLPGDGNKRGAEETITQLLAEIAKPALVEGKEFFVTCSVGIAIYPNDGTDPNLLISHADIAMFRAKELGGNNFKFFETSMNASTLKRLQLEGDLRKALDNDEFVLHYQPQIDLQTRKIVGVEALIRWSHPDLGVIPPAQFIGLAEETGLIVQIGKWALHAACAQNKAWQNAGVGKFRVAVNLSAIEFAQPDFVQTITSILTQAQLNPEYLEIEMTESMVMHDVETAILKLHELKALGVKISVDDFGTGYSSLSYLARFPIDVLKIDQSFVQNITTHSNGAVLVTSIISIAHNLHLRVIAEGVETSEQLAFLHLNGCNDIQGYYFSKPLSAPAVEQLLSQDVVWQTS</sequence>
<dbReference type="AlphaFoldDB" id="A0A3A3G7M0"/>
<dbReference type="PANTHER" id="PTHR44757:SF2">
    <property type="entry name" value="BIOFILM ARCHITECTURE MAINTENANCE PROTEIN MBAA"/>
    <property type="match status" value="1"/>
</dbReference>
<dbReference type="NCBIfam" id="TIGR00229">
    <property type="entry name" value="sensory_box"/>
    <property type="match status" value="1"/>
</dbReference>
<evidence type="ECO:0000259" key="6">
    <source>
        <dbReference type="PROSITE" id="PS50113"/>
    </source>
</evidence>
<feature type="domain" description="PAC" evidence="6">
    <location>
        <begin position="448"/>
        <end position="500"/>
    </location>
</feature>
<dbReference type="SMART" id="SM00267">
    <property type="entry name" value="GGDEF"/>
    <property type="match status" value="1"/>
</dbReference>
<dbReference type="Gene3D" id="3.30.70.270">
    <property type="match status" value="1"/>
</dbReference>
<dbReference type="InterPro" id="IPR001610">
    <property type="entry name" value="PAC"/>
</dbReference>
<dbReference type="InterPro" id="IPR042240">
    <property type="entry name" value="CHASE_sf"/>
</dbReference>
<dbReference type="InterPro" id="IPR000014">
    <property type="entry name" value="PAS"/>
</dbReference>
<dbReference type="Pfam" id="PF00563">
    <property type="entry name" value="EAL"/>
    <property type="match status" value="1"/>
</dbReference>
<keyword evidence="4" id="KW-0472">Membrane</keyword>
<dbReference type="EMBL" id="QYUQ01000002">
    <property type="protein sequence ID" value="RJG02552.1"/>
    <property type="molecule type" value="Genomic_DNA"/>
</dbReference>
<dbReference type="GO" id="GO:0007165">
    <property type="term" value="P:signal transduction"/>
    <property type="evidence" value="ECO:0007669"/>
    <property type="project" value="UniProtKB-ARBA"/>
</dbReference>
<dbReference type="PROSITE" id="PS50839">
    <property type="entry name" value="CHASE"/>
    <property type="match status" value="1"/>
</dbReference>
<comment type="subcellular location">
    <subcellularLocation>
        <location evidence="1">Membrane</location>
    </subcellularLocation>
</comment>
<dbReference type="InterPro" id="IPR029787">
    <property type="entry name" value="Nucleotide_cyclase"/>
</dbReference>
<dbReference type="PROSITE" id="PS50112">
    <property type="entry name" value="PAS"/>
    <property type="match status" value="1"/>
</dbReference>
<feature type="domain" description="CHASE" evidence="7">
    <location>
        <begin position="76"/>
        <end position="312"/>
    </location>
</feature>
<name>A0A3A3G7M0_9BURK</name>
<organism evidence="10 11">
    <name type="scientific">Noviherbaspirillum sedimenti</name>
    <dbReference type="NCBI Taxonomy" id="2320865"/>
    <lineage>
        <taxon>Bacteria</taxon>
        <taxon>Pseudomonadati</taxon>
        <taxon>Pseudomonadota</taxon>
        <taxon>Betaproteobacteria</taxon>
        <taxon>Burkholderiales</taxon>
        <taxon>Oxalobacteraceae</taxon>
        <taxon>Noviherbaspirillum</taxon>
    </lineage>
</organism>
<dbReference type="InterPro" id="IPR035919">
    <property type="entry name" value="EAL_sf"/>
</dbReference>
<dbReference type="Pfam" id="PF00990">
    <property type="entry name" value="GGDEF"/>
    <property type="match status" value="1"/>
</dbReference>
<dbReference type="SMART" id="SM00091">
    <property type="entry name" value="PAS"/>
    <property type="match status" value="1"/>
</dbReference>
<dbReference type="SMART" id="SM00052">
    <property type="entry name" value="EAL"/>
    <property type="match status" value="1"/>
</dbReference>
<dbReference type="CDD" id="cd01949">
    <property type="entry name" value="GGDEF"/>
    <property type="match status" value="1"/>
</dbReference>
<dbReference type="CDD" id="cd00130">
    <property type="entry name" value="PAS"/>
    <property type="match status" value="1"/>
</dbReference>
<gene>
    <name evidence="10" type="ORF">D3878_14025</name>
</gene>
<keyword evidence="3" id="KW-1133">Transmembrane helix</keyword>
<dbReference type="InterPro" id="IPR000700">
    <property type="entry name" value="PAS-assoc_C"/>
</dbReference>
<evidence type="ECO:0000259" key="7">
    <source>
        <dbReference type="PROSITE" id="PS50839"/>
    </source>
</evidence>
<accession>A0A3A3G7M0</accession>
<dbReference type="SMART" id="SM01079">
    <property type="entry name" value="CHASE"/>
    <property type="match status" value="1"/>
</dbReference>
<dbReference type="RefSeq" id="WP_119786053.1">
    <property type="nucleotide sequence ID" value="NZ_QYUQ01000002.1"/>
</dbReference>
<keyword evidence="11" id="KW-1185">Reference proteome</keyword>
<proteinExistence type="predicted"/>
<reference evidence="11" key="1">
    <citation type="submission" date="2018-09" db="EMBL/GenBank/DDBJ databases">
        <authorList>
            <person name="Zhu H."/>
        </authorList>
    </citation>
    <scope>NUCLEOTIDE SEQUENCE [LARGE SCALE GENOMIC DNA]</scope>
    <source>
        <strain evidence="11">K1S02-23</strain>
    </source>
</reference>
<dbReference type="InterPro" id="IPR000160">
    <property type="entry name" value="GGDEF_dom"/>
</dbReference>
<dbReference type="GO" id="GO:0003824">
    <property type="term" value="F:catalytic activity"/>
    <property type="evidence" value="ECO:0007669"/>
    <property type="project" value="UniProtKB-ARBA"/>
</dbReference>
<protein>
    <submittedName>
        <fullName evidence="10">EAL domain-containing protein</fullName>
    </submittedName>
</protein>
<dbReference type="SUPFAM" id="SSF141868">
    <property type="entry name" value="EAL domain-like"/>
    <property type="match status" value="1"/>
</dbReference>
<evidence type="ECO:0000256" key="2">
    <source>
        <dbReference type="ARBA" id="ARBA00022692"/>
    </source>
</evidence>
<dbReference type="PROSITE" id="PS50883">
    <property type="entry name" value="EAL"/>
    <property type="match status" value="1"/>
</dbReference>
<dbReference type="InterPro" id="IPR001633">
    <property type="entry name" value="EAL_dom"/>
</dbReference>
<dbReference type="Gene3D" id="3.20.20.450">
    <property type="entry name" value="EAL domain"/>
    <property type="match status" value="1"/>
</dbReference>
<dbReference type="InterPro" id="IPR043128">
    <property type="entry name" value="Rev_trsase/Diguanyl_cyclase"/>
</dbReference>
<evidence type="ECO:0000313" key="10">
    <source>
        <dbReference type="EMBL" id="RJG02552.1"/>
    </source>
</evidence>
<dbReference type="InterPro" id="IPR052155">
    <property type="entry name" value="Biofilm_reg_signaling"/>
</dbReference>
<dbReference type="Proteomes" id="UP000266327">
    <property type="component" value="Unassembled WGS sequence"/>
</dbReference>
<feature type="domain" description="PAS" evidence="5">
    <location>
        <begin position="372"/>
        <end position="420"/>
    </location>
</feature>
<dbReference type="SMART" id="SM00086">
    <property type="entry name" value="PAC"/>
    <property type="match status" value="1"/>
</dbReference>
<dbReference type="FunFam" id="3.20.20.450:FF:000001">
    <property type="entry name" value="Cyclic di-GMP phosphodiesterase yahA"/>
    <property type="match status" value="1"/>
</dbReference>
<dbReference type="Gene3D" id="3.30.450.20">
    <property type="entry name" value="PAS domain"/>
    <property type="match status" value="1"/>
</dbReference>
<evidence type="ECO:0000256" key="4">
    <source>
        <dbReference type="ARBA" id="ARBA00023136"/>
    </source>
</evidence>
<dbReference type="SUPFAM" id="SSF55073">
    <property type="entry name" value="Nucleotide cyclase"/>
    <property type="match status" value="1"/>
</dbReference>
<dbReference type="GO" id="GO:0016020">
    <property type="term" value="C:membrane"/>
    <property type="evidence" value="ECO:0007669"/>
    <property type="project" value="UniProtKB-SubCell"/>
</dbReference>
<dbReference type="InterPro" id="IPR035965">
    <property type="entry name" value="PAS-like_dom_sf"/>
</dbReference>
<evidence type="ECO:0000259" key="5">
    <source>
        <dbReference type="PROSITE" id="PS50112"/>
    </source>
</evidence>
<dbReference type="InterPro" id="IPR006189">
    <property type="entry name" value="CHASE_dom"/>
</dbReference>
<evidence type="ECO:0000259" key="8">
    <source>
        <dbReference type="PROSITE" id="PS50883"/>
    </source>
</evidence>
<dbReference type="Pfam" id="PF13426">
    <property type="entry name" value="PAS_9"/>
    <property type="match status" value="1"/>
</dbReference>
<dbReference type="NCBIfam" id="TIGR00254">
    <property type="entry name" value="GGDEF"/>
    <property type="match status" value="1"/>
</dbReference>
<dbReference type="PANTHER" id="PTHR44757">
    <property type="entry name" value="DIGUANYLATE CYCLASE DGCP"/>
    <property type="match status" value="1"/>
</dbReference>
<dbReference type="OrthoDB" id="9813903at2"/>
<dbReference type="CDD" id="cd01948">
    <property type="entry name" value="EAL"/>
    <property type="match status" value="1"/>
</dbReference>
<feature type="domain" description="EAL" evidence="8">
    <location>
        <begin position="674"/>
        <end position="928"/>
    </location>
</feature>
<evidence type="ECO:0000256" key="1">
    <source>
        <dbReference type="ARBA" id="ARBA00004370"/>
    </source>
</evidence>
<evidence type="ECO:0000256" key="3">
    <source>
        <dbReference type="ARBA" id="ARBA00022989"/>
    </source>
</evidence>
<dbReference type="SUPFAM" id="SSF55785">
    <property type="entry name" value="PYP-like sensor domain (PAS domain)"/>
    <property type="match status" value="1"/>
</dbReference>
<feature type="domain" description="GGDEF" evidence="9">
    <location>
        <begin position="532"/>
        <end position="665"/>
    </location>
</feature>
<dbReference type="PROSITE" id="PS50113">
    <property type="entry name" value="PAC"/>
    <property type="match status" value="1"/>
</dbReference>
<keyword evidence="2" id="KW-0812">Transmembrane</keyword>
<evidence type="ECO:0000259" key="9">
    <source>
        <dbReference type="PROSITE" id="PS50887"/>
    </source>
</evidence>
<evidence type="ECO:0000313" key="11">
    <source>
        <dbReference type="Proteomes" id="UP000266327"/>
    </source>
</evidence>
<dbReference type="PROSITE" id="PS50887">
    <property type="entry name" value="GGDEF"/>
    <property type="match status" value="1"/>
</dbReference>
<comment type="caution">
    <text evidence="10">The sequence shown here is derived from an EMBL/GenBank/DDBJ whole genome shotgun (WGS) entry which is preliminary data.</text>
</comment>
<dbReference type="Gene3D" id="3.30.450.350">
    <property type="entry name" value="CHASE domain"/>
    <property type="match status" value="1"/>
</dbReference>
<dbReference type="Pfam" id="PF03924">
    <property type="entry name" value="CHASE"/>
    <property type="match status" value="1"/>
</dbReference>